<evidence type="ECO:0000313" key="2">
    <source>
        <dbReference type="Proteomes" id="UP000324748"/>
    </source>
</evidence>
<keyword evidence="2" id="KW-1185">Reference proteome</keyword>
<gene>
    <name evidence="1" type="ORF">PGT21_032955</name>
</gene>
<name>A0A5B0QQQ0_PUCGR</name>
<sequence>MLQSLCSSAASLQSCPLYSGDQAIKSTQAPQLPCAVISNNQDHTAANRLEPS</sequence>
<dbReference type="EMBL" id="VSWC01000014">
    <property type="protein sequence ID" value="KAA1115184.1"/>
    <property type="molecule type" value="Genomic_DNA"/>
</dbReference>
<evidence type="ECO:0000313" key="1">
    <source>
        <dbReference type="EMBL" id="KAA1115184.1"/>
    </source>
</evidence>
<organism evidence="1 2">
    <name type="scientific">Puccinia graminis f. sp. tritici</name>
    <dbReference type="NCBI Taxonomy" id="56615"/>
    <lineage>
        <taxon>Eukaryota</taxon>
        <taxon>Fungi</taxon>
        <taxon>Dikarya</taxon>
        <taxon>Basidiomycota</taxon>
        <taxon>Pucciniomycotina</taxon>
        <taxon>Pucciniomycetes</taxon>
        <taxon>Pucciniales</taxon>
        <taxon>Pucciniaceae</taxon>
        <taxon>Puccinia</taxon>
    </lineage>
</organism>
<dbReference type="Proteomes" id="UP000324748">
    <property type="component" value="Unassembled WGS sequence"/>
</dbReference>
<comment type="caution">
    <text evidence="1">The sequence shown here is derived from an EMBL/GenBank/DDBJ whole genome shotgun (WGS) entry which is preliminary data.</text>
</comment>
<reference evidence="1 2" key="1">
    <citation type="submission" date="2019-05" db="EMBL/GenBank/DDBJ databases">
        <title>Emergence of the Ug99 lineage of the wheat stem rust pathogen through somatic hybridization.</title>
        <authorList>
            <person name="Li F."/>
            <person name="Upadhyaya N.M."/>
            <person name="Sperschneider J."/>
            <person name="Matny O."/>
            <person name="Nguyen-Phuc H."/>
            <person name="Mago R."/>
            <person name="Raley C."/>
            <person name="Miller M.E."/>
            <person name="Silverstein K.A.T."/>
            <person name="Henningsen E."/>
            <person name="Hirsch C.D."/>
            <person name="Visser B."/>
            <person name="Pretorius Z.A."/>
            <person name="Steffenson B.J."/>
            <person name="Schwessinger B."/>
            <person name="Dodds P.N."/>
            <person name="Figueroa M."/>
        </authorList>
    </citation>
    <scope>NUCLEOTIDE SEQUENCE [LARGE SCALE GENOMIC DNA]</scope>
    <source>
        <strain evidence="1">21-0</strain>
    </source>
</reference>
<proteinExistence type="predicted"/>
<accession>A0A5B0QQQ0</accession>
<protein>
    <submittedName>
        <fullName evidence="1">Uncharacterized protein</fullName>
    </submittedName>
</protein>
<dbReference type="AlphaFoldDB" id="A0A5B0QQQ0"/>